<protein>
    <submittedName>
        <fullName evidence="2">Uncharacterized protein</fullName>
    </submittedName>
</protein>
<accession>A0ABR2Z8U0</accession>
<reference evidence="2 3" key="1">
    <citation type="submission" date="2024-05" db="EMBL/GenBank/DDBJ databases">
        <title>A draft genome resource for the thread blight pathogen Marasmius tenuissimus strain MS-2.</title>
        <authorList>
            <person name="Yulfo-Soto G.E."/>
            <person name="Baruah I.K."/>
            <person name="Amoako-Attah I."/>
            <person name="Bukari Y."/>
            <person name="Meinhardt L.W."/>
            <person name="Bailey B.A."/>
            <person name="Cohen S.P."/>
        </authorList>
    </citation>
    <scope>NUCLEOTIDE SEQUENCE [LARGE SCALE GENOMIC DNA]</scope>
    <source>
        <strain evidence="2 3">MS-2</strain>
    </source>
</reference>
<evidence type="ECO:0000256" key="1">
    <source>
        <dbReference type="SAM" id="MobiDB-lite"/>
    </source>
</evidence>
<dbReference type="EMBL" id="JBBXMP010000368">
    <property type="protein sequence ID" value="KAL0058095.1"/>
    <property type="molecule type" value="Genomic_DNA"/>
</dbReference>
<gene>
    <name evidence="2" type="ORF">AAF712_015242</name>
</gene>
<proteinExistence type="predicted"/>
<sequence length="125" mass="13744">MVGTYAIPQTTSNLTIFQSRFLDIKAELSSEHKDKSNKGDKEPLAEDDDDFIDNMIQVDSHLALPHLLQTSNGTAPDSWMSTFSGSQTASRVAEDEALEDKNSAQHQVAQILQRNSSNFSILSSS</sequence>
<feature type="compositionally biased region" description="Polar residues" evidence="1">
    <location>
        <begin position="78"/>
        <end position="90"/>
    </location>
</feature>
<feature type="compositionally biased region" description="Basic and acidic residues" evidence="1">
    <location>
        <begin position="29"/>
        <end position="44"/>
    </location>
</feature>
<feature type="region of interest" description="Disordered" evidence="1">
    <location>
        <begin position="78"/>
        <end position="106"/>
    </location>
</feature>
<name>A0ABR2Z8U0_9AGAR</name>
<dbReference type="Proteomes" id="UP001437256">
    <property type="component" value="Unassembled WGS sequence"/>
</dbReference>
<evidence type="ECO:0000313" key="3">
    <source>
        <dbReference type="Proteomes" id="UP001437256"/>
    </source>
</evidence>
<organism evidence="2 3">
    <name type="scientific">Marasmius tenuissimus</name>
    <dbReference type="NCBI Taxonomy" id="585030"/>
    <lineage>
        <taxon>Eukaryota</taxon>
        <taxon>Fungi</taxon>
        <taxon>Dikarya</taxon>
        <taxon>Basidiomycota</taxon>
        <taxon>Agaricomycotina</taxon>
        <taxon>Agaricomycetes</taxon>
        <taxon>Agaricomycetidae</taxon>
        <taxon>Agaricales</taxon>
        <taxon>Marasmiineae</taxon>
        <taxon>Marasmiaceae</taxon>
        <taxon>Marasmius</taxon>
    </lineage>
</organism>
<evidence type="ECO:0000313" key="2">
    <source>
        <dbReference type="EMBL" id="KAL0058095.1"/>
    </source>
</evidence>
<comment type="caution">
    <text evidence="2">The sequence shown here is derived from an EMBL/GenBank/DDBJ whole genome shotgun (WGS) entry which is preliminary data.</text>
</comment>
<keyword evidence="3" id="KW-1185">Reference proteome</keyword>
<feature type="region of interest" description="Disordered" evidence="1">
    <location>
        <begin position="29"/>
        <end position="49"/>
    </location>
</feature>